<proteinExistence type="predicted"/>
<organism evidence="8 9">
    <name type="scientific">Acinetobacter populi</name>
    <dbReference type="NCBI Taxonomy" id="1582270"/>
    <lineage>
        <taxon>Bacteria</taxon>
        <taxon>Pseudomonadati</taxon>
        <taxon>Pseudomonadota</taxon>
        <taxon>Gammaproteobacteria</taxon>
        <taxon>Moraxellales</taxon>
        <taxon>Moraxellaceae</taxon>
        <taxon>Acinetobacter</taxon>
    </lineage>
</organism>
<dbReference type="Pfam" id="PF07690">
    <property type="entry name" value="MFS_1"/>
    <property type="match status" value="1"/>
</dbReference>
<name>A0A1Z9YYZ8_9GAMM</name>
<feature type="transmembrane region" description="Helical" evidence="7">
    <location>
        <begin position="515"/>
        <end position="536"/>
    </location>
</feature>
<dbReference type="RefSeq" id="WP_087619996.1">
    <property type="nucleotide sequence ID" value="NZ_NEXX01000002.1"/>
</dbReference>
<dbReference type="AlphaFoldDB" id="A0A1Z9YYZ8"/>
<feature type="transmembrane region" description="Helical" evidence="7">
    <location>
        <begin position="192"/>
        <end position="210"/>
    </location>
</feature>
<evidence type="ECO:0000313" key="8">
    <source>
        <dbReference type="EMBL" id="OUY07445.1"/>
    </source>
</evidence>
<evidence type="ECO:0000256" key="2">
    <source>
        <dbReference type="ARBA" id="ARBA00022448"/>
    </source>
</evidence>
<dbReference type="PANTHER" id="PTHR42718">
    <property type="entry name" value="MAJOR FACILITATOR SUPERFAMILY MULTIDRUG TRANSPORTER MFSC"/>
    <property type="match status" value="1"/>
</dbReference>
<dbReference type="SUPFAM" id="SSF103473">
    <property type="entry name" value="MFS general substrate transporter"/>
    <property type="match status" value="1"/>
</dbReference>
<dbReference type="EMBL" id="NEXX01000002">
    <property type="protein sequence ID" value="OUY07445.1"/>
    <property type="molecule type" value="Genomic_DNA"/>
</dbReference>
<feature type="transmembrane region" description="Helical" evidence="7">
    <location>
        <begin position="357"/>
        <end position="376"/>
    </location>
</feature>
<evidence type="ECO:0000256" key="5">
    <source>
        <dbReference type="ARBA" id="ARBA00023136"/>
    </source>
</evidence>
<dbReference type="GO" id="GO:0016020">
    <property type="term" value="C:membrane"/>
    <property type="evidence" value="ECO:0007669"/>
    <property type="project" value="UniProtKB-SubCell"/>
</dbReference>
<keyword evidence="9" id="KW-1185">Reference proteome</keyword>
<dbReference type="PANTHER" id="PTHR42718:SF9">
    <property type="entry name" value="MAJOR FACILITATOR SUPERFAMILY MULTIDRUG TRANSPORTER MFSC"/>
    <property type="match status" value="1"/>
</dbReference>
<evidence type="ECO:0000256" key="6">
    <source>
        <dbReference type="SAM" id="MobiDB-lite"/>
    </source>
</evidence>
<comment type="caution">
    <text evidence="8">The sequence shown here is derived from an EMBL/GenBank/DDBJ whole genome shotgun (WGS) entry which is preliminary data.</text>
</comment>
<dbReference type="InterPro" id="IPR036259">
    <property type="entry name" value="MFS_trans_sf"/>
</dbReference>
<feature type="transmembrane region" description="Helical" evidence="7">
    <location>
        <begin position="129"/>
        <end position="152"/>
    </location>
</feature>
<feature type="transmembrane region" description="Helical" evidence="7">
    <location>
        <begin position="101"/>
        <end position="123"/>
    </location>
</feature>
<evidence type="ECO:0000313" key="9">
    <source>
        <dbReference type="Proteomes" id="UP000196536"/>
    </source>
</evidence>
<keyword evidence="5 7" id="KW-0472">Membrane</keyword>
<reference evidence="8 9" key="1">
    <citation type="submission" date="2017-05" db="EMBL/GenBank/DDBJ databases">
        <title>Acinetobacter populi ANC 5415 (= PBJ7), whole genome shotgun sequencing project.</title>
        <authorList>
            <person name="Nemec A."/>
            <person name="Radolfova-Krizova L."/>
        </authorList>
    </citation>
    <scope>NUCLEOTIDE SEQUENCE [LARGE SCALE GENOMIC DNA]</scope>
    <source>
        <strain evidence="8 9">PBJ7</strain>
    </source>
</reference>
<feature type="transmembrane region" description="Helical" evidence="7">
    <location>
        <begin position="422"/>
        <end position="444"/>
    </location>
</feature>
<sequence length="552" mass="62247">MTDTPRLLETPPDWTAEERPTLPGSPPSITHSKTTHFFYLVIGIFISITGGLGTGFITANLPQIQGEYSLTPLETAWLPAAYVMANISANLILFKARQQYGLRLFTEIALLGYMALILLHIFVQNYEMALFVRAMSGLLAAPLSSLGMYYVMQAFGATHRIRGLYIGFGFSQLGLPLAWILSPYLINVNDWTTLYTFELGLAICCYAMVVSLKLPRGLRVAVFEKEDFYTFFLLAPGFAFLCAVLVQGPIVWWFNDPQLAYCLIAGFTLLLLGFGYEHHRRNPLIMTRWLGTWPTIRFIIGALGLRFLLSEQSYAVVNFLKTMGMGQDQFTGLYIVIFSGILLGCVGSAITFSRERTIWQLLFAIFLILIASRLDAHLTSDVRPQDFFYSQFLISFASGLFIGPLLLIGFGRALRSGGPNHAVTFIVLFAATQNFGGLIGSSFYSTFQQQRVQLYQQDIQRNLDSTDANVTMRLQQYQATYKSTLTDPVQDQVQAQQALAQIVNREAQVRAYNDVISFNSIMAIILFIWGIFNILWDKYNEYRQRHLHSNPS</sequence>
<feature type="region of interest" description="Disordered" evidence="6">
    <location>
        <begin position="1"/>
        <end position="28"/>
    </location>
</feature>
<dbReference type="Gene3D" id="1.20.1250.20">
    <property type="entry name" value="MFS general substrate transporter like domains"/>
    <property type="match status" value="1"/>
</dbReference>
<evidence type="ECO:0000256" key="4">
    <source>
        <dbReference type="ARBA" id="ARBA00022989"/>
    </source>
</evidence>
<evidence type="ECO:0000256" key="3">
    <source>
        <dbReference type="ARBA" id="ARBA00022692"/>
    </source>
</evidence>
<feature type="transmembrane region" description="Helical" evidence="7">
    <location>
        <begin position="329"/>
        <end position="350"/>
    </location>
</feature>
<dbReference type="OrthoDB" id="5314453at2"/>
<feature type="transmembrane region" description="Helical" evidence="7">
    <location>
        <begin position="231"/>
        <end position="252"/>
    </location>
</feature>
<keyword evidence="3 7" id="KW-0812">Transmembrane</keyword>
<evidence type="ECO:0000256" key="1">
    <source>
        <dbReference type="ARBA" id="ARBA00004141"/>
    </source>
</evidence>
<comment type="subcellular location">
    <subcellularLocation>
        <location evidence="1">Membrane</location>
        <topology evidence="1">Multi-pass membrane protein</topology>
    </subcellularLocation>
</comment>
<dbReference type="Proteomes" id="UP000196536">
    <property type="component" value="Unassembled WGS sequence"/>
</dbReference>
<feature type="transmembrane region" description="Helical" evidence="7">
    <location>
        <begin position="37"/>
        <end position="57"/>
    </location>
</feature>
<keyword evidence="2" id="KW-0813">Transport</keyword>
<feature type="transmembrane region" description="Helical" evidence="7">
    <location>
        <begin position="289"/>
        <end position="309"/>
    </location>
</feature>
<keyword evidence="4 7" id="KW-1133">Transmembrane helix</keyword>
<feature type="transmembrane region" description="Helical" evidence="7">
    <location>
        <begin position="258"/>
        <end position="277"/>
    </location>
</feature>
<feature type="transmembrane region" description="Helical" evidence="7">
    <location>
        <begin position="388"/>
        <end position="410"/>
    </location>
</feature>
<evidence type="ECO:0000256" key="7">
    <source>
        <dbReference type="SAM" id="Phobius"/>
    </source>
</evidence>
<dbReference type="InterPro" id="IPR011701">
    <property type="entry name" value="MFS"/>
</dbReference>
<dbReference type="GO" id="GO:0022857">
    <property type="term" value="F:transmembrane transporter activity"/>
    <property type="evidence" value="ECO:0007669"/>
    <property type="project" value="InterPro"/>
</dbReference>
<gene>
    <name evidence="8" type="ORF">CAP51_06735</name>
</gene>
<feature type="transmembrane region" description="Helical" evidence="7">
    <location>
        <begin position="77"/>
        <end position="94"/>
    </location>
</feature>
<protein>
    <submittedName>
        <fullName evidence="8">MFS transporter</fullName>
    </submittedName>
</protein>
<accession>A0A1Z9YYZ8</accession>
<feature type="transmembrane region" description="Helical" evidence="7">
    <location>
        <begin position="164"/>
        <end position="186"/>
    </location>
</feature>